<evidence type="ECO:0008006" key="4">
    <source>
        <dbReference type="Google" id="ProtNLM"/>
    </source>
</evidence>
<feature type="region of interest" description="Disordered" evidence="1">
    <location>
        <begin position="168"/>
        <end position="187"/>
    </location>
</feature>
<feature type="compositionally biased region" description="Polar residues" evidence="1">
    <location>
        <begin position="177"/>
        <end position="187"/>
    </location>
</feature>
<dbReference type="AlphaFoldDB" id="A0A1C7MHI9"/>
<reference evidence="2 3" key="1">
    <citation type="submission" date="2016-03" db="EMBL/GenBank/DDBJ databases">
        <title>Whole genome sequencing of Grifola frondosa 9006-11.</title>
        <authorList>
            <person name="Min B."/>
            <person name="Park H."/>
            <person name="Kim J.-G."/>
            <person name="Cho H."/>
            <person name="Oh Y.-L."/>
            <person name="Kong W.-S."/>
            <person name="Choi I.-G."/>
        </authorList>
    </citation>
    <scope>NUCLEOTIDE SEQUENCE [LARGE SCALE GENOMIC DNA]</scope>
    <source>
        <strain evidence="2 3">9006-11</strain>
    </source>
</reference>
<protein>
    <recommendedName>
        <fullName evidence="4">Reverse transcriptase domain-containing protein</fullName>
    </recommendedName>
</protein>
<evidence type="ECO:0000313" key="3">
    <source>
        <dbReference type="Proteomes" id="UP000092993"/>
    </source>
</evidence>
<feature type="region of interest" description="Disordered" evidence="1">
    <location>
        <begin position="1"/>
        <end position="45"/>
    </location>
</feature>
<feature type="region of interest" description="Disordered" evidence="1">
    <location>
        <begin position="219"/>
        <end position="250"/>
    </location>
</feature>
<dbReference type="EMBL" id="LUGG01000003">
    <property type="protein sequence ID" value="OBZ76385.1"/>
    <property type="molecule type" value="Genomic_DNA"/>
</dbReference>
<feature type="compositionally biased region" description="Polar residues" evidence="1">
    <location>
        <begin position="241"/>
        <end position="250"/>
    </location>
</feature>
<dbReference type="STRING" id="5627.A0A1C7MHI9"/>
<dbReference type="InterPro" id="IPR043502">
    <property type="entry name" value="DNA/RNA_pol_sf"/>
</dbReference>
<keyword evidence="3" id="KW-1185">Reference proteome</keyword>
<dbReference type="OMA" id="VARNECY"/>
<name>A0A1C7MHI9_GRIFR</name>
<dbReference type="InterPro" id="IPR052055">
    <property type="entry name" value="Hepadnavirus_pol/RT"/>
</dbReference>
<evidence type="ECO:0000313" key="2">
    <source>
        <dbReference type="EMBL" id="OBZ76385.1"/>
    </source>
</evidence>
<dbReference type="PANTHER" id="PTHR33050:SF7">
    <property type="entry name" value="RIBONUCLEASE H"/>
    <property type="match status" value="1"/>
</dbReference>
<evidence type="ECO:0000256" key="1">
    <source>
        <dbReference type="SAM" id="MobiDB-lite"/>
    </source>
</evidence>
<organism evidence="2 3">
    <name type="scientific">Grifola frondosa</name>
    <name type="common">Maitake</name>
    <name type="synonym">Polyporus frondosus</name>
    <dbReference type="NCBI Taxonomy" id="5627"/>
    <lineage>
        <taxon>Eukaryota</taxon>
        <taxon>Fungi</taxon>
        <taxon>Dikarya</taxon>
        <taxon>Basidiomycota</taxon>
        <taxon>Agaricomycotina</taxon>
        <taxon>Agaricomycetes</taxon>
        <taxon>Polyporales</taxon>
        <taxon>Grifolaceae</taxon>
        <taxon>Grifola</taxon>
    </lineage>
</organism>
<gene>
    <name evidence="2" type="ORF">A0H81_03642</name>
</gene>
<proteinExistence type="predicted"/>
<feature type="compositionally biased region" description="Low complexity" evidence="1">
    <location>
        <begin position="24"/>
        <end position="45"/>
    </location>
</feature>
<dbReference type="OrthoDB" id="3248529at2759"/>
<dbReference type="PANTHER" id="PTHR33050">
    <property type="entry name" value="REVERSE TRANSCRIPTASE DOMAIN-CONTAINING PROTEIN"/>
    <property type="match status" value="1"/>
</dbReference>
<accession>A0A1C7MHI9</accession>
<dbReference type="CDD" id="cd06222">
    <property type="entry name" value="RNase_H_like"/>
    <property type="match status" value="1"/>
</dbReference>
<sequence length="992" mass="110572">MKLRERRHKNSGDQRPSSLPAWRSSSGTEPTQSPSPSQSSNSAANSLLHRLSSPPALLTRLSTPISQCCKKLTQIERLAHPNRPKTMGRAHLGARERHPPRDLLSRIELGTRPPSLTSPCPSEPESILASSHGQRTTFSEVSPCAPGLKQQYTSSENMQLTRNLQSPTCLTPMERPSSPTASGSMCSLEELSTSTMCSQADTLQDKMRSTLKSWERLNSRTEPLSPLRKSSPLGTGFSHGTRLSPQSVTHSHIGVRNSPYMESTSQICSERWPHLSTTGSSTSIMRSGSEQVQGETCSSRTMPTSQISKCNSWIHQERMSTRKRKLSVADLSPLQVTAKRRHANDGILEIVPPKLQHADTGMFAQPVGQLGTPQANALRVRPSSYVDASRPRYLRGLQWSVHGRRMVTSADASLTQLPLPGVPEKERMNATVNSTLASHPHLFKIVTPINVDHFQYLLRDHPNPVFVQSVLRGLREGFWPWATPPPEGYPSTWDEDRGVPDDEEAAKFLEIQRDEEVRLGRYSEAFGTDLLPGMVCMPIHAVPKPRSVNLRLVNDHSAGPYALNSLISPDAIKGVILDGIPALGEALREYRRQHGNKQLVMWKSDVSQAYRRLPMSIFWQIKQVTTIAGQRHVDRCNLFGSRGAQRIYAAFMCLVVWIAVVKRAIDHLNYVDDDFGFEEEGRVEFYQPYGIYLPTKQAQLLLLWDEIGLPHERKKQEYGPTLMVIGFIVDPNAMTVTLPDDSRQKLFETIDNFCHSPGIHRRRSLADFQSLAGYANWAFNVYPLLKPGLCNLYAKIAGKENHHAGMFVNASIKRELTWMSNHIKHSDGVHLLNALEWGPPDLVEGAPDDEFALVDASGVGLGLYFPWLNFGFYSKLPCRAPKDAIFYFEALAICSAIHRVAAWRTVNRSVRRLAVLSDNTNAVSLFNTLRAKPAYNLLLISSVDILIHDNLQLCVDHVPGEDNCVADALSRGQLDKARSLAPGIQLFPFTPP</sequence>
<dbReference type="Proteomes" id="UP000092993">
    <property type="component" value="Unassembled WGS sequence"/>
</dbReference>
<dbReference type="InterPro" id="IPR044730">
    <property type="entry name" value="RNase_H-like_dom_plant"/>
</dbReference>
<dbReference type="SUPFAM" id="SSF56672">
    <property type="entry name" value="DNA/RNA polymerases"/>
    <property type="match status" value="1"/>
</dbReference>
<comment type="caution">
    <text evidence="2">The sequence shown here is derived from an EMBL/GenBank/DDBJ whole genome shotgun (WGS) entry which is preliminary data.</text>
</comment>